<feature type="transmembrane region" description="Helical" evidence="1">
    <location>
        <begin position="43"/>
        <end position="61"/>
    </location>
</feature>
<accession>X8E9G1</accession>
<keyword evidence="1" id="KW-1133">Transmembrane helix</keyword>
<dbReference type="AlphaFoldDB" id="X8E9G1"/>
<comment type="caution">
    <text evidence="2">The sequence shown here is derived from an EMBL/GenBank/DDBJ whole genome shotgun (WGS) entry which is preliminary data.</text>
</comment>
<dbReference type="PATRIC" id="fig|1299334.3.peg.391"/>
<gene>
    <name evidence="2" type="ORF">I553_7362</name>
</gene>
<proteinExistence type="predicted"/>
<evidence type="ECO:0000256" key="1">
    <source>
        <dbReference type="SAM" id="Phobius"/>
    </source>
</evidence>
<protein>
    <submittedName>
        <fullName evidence="2">Uncharacterized protein</fullName>
    </submittedName>
</protein>
<evidence type="ECO:0000313" key="2">
    <source>
        <dbReference type="EMBL" id="EUA76470.1"/>
    </source>
</evidence>
<keyword evidence="1" id="KW-0472">Membrane</keyword>
<dbReference type="EMBL" id="JAOB01000006">
    <property type="protein sequence ID" value="EUA76470.1"/>
    <property type="molecule type" value="Genomic_DNA"/>
</dbReference>
<dbReference type="Gene3D" id="1.20.5.2700">
    <property type="match status" value="1"/>
</dbReference>
<keyword evidence="1" id="KW-0812">Transmembrane</keyword>
<name>X8E9G1_MYCXE</name>
<organism evidence="2">
    <name type="scientific">Mycobacterium xenopi 4042</name>
    <dbReference type="NCBI Taxonomy" id="1299334"/>
    <lineage>
        <taxon>Bacteria</taxon>
        <taxon>Bacillati</taxon>
        <taxon>Actinomycetota</taxon>
        <taxon>Actinomycetes</taxon>
        <taxon>Mycobacteriales</taxon>
        <taxon>Mycobacteriaceae</taxon>
        <taxon>Mycobacterium</taxon>
    </lineage>
</organism>
<sequence>MPRTYRVDVVDVVERYFYRPLAQALLFVSRSAKLLQSGRLDAYMTYMLIAVLAVLAVVIATA</sequence>
<reference evidence="2" key="1">
    <citation type="submission" date="2014-01" db="EMBL/GenBank/DDBJ databases">
        <authorList>
            <person name="Brown-Elliot B."/>
            <person name="Wallace R."/>
            <person name="Lenaerts A."/>
            <person name="Ordway D."/>
            <person name="DeGroote M.A."/>
            <person name="Parker T."/>
            <person name="Sizemore C."/>
            <person name="Tallon L.J."/>
            <person name="Sadzewicz L.K."/>
            <person name="Sengamalay N."/>
            <person name="Fraser C.M."/>
            <person name="Hine E."/>
            <person name="Shefchek K.A."/>
            <person name="Das S.P."/>
            <person name="Tettelin H."/>
        </authorList>
    </citation>
    <scope>NUCLEOTIDE SEQUENCE [LARGE SCALE GENOMIC DNA]</scope>
    <source>
        <strain evidence="2">4042</strain>
    </source>
</reference>